<feature type="compositionally biased region" description="Low complexity" evidence="2">
    <location>
        <begin position="462"/>
        <end position="477"/>
    </location>
</feature>
<evidence type="ECO:0000313" key="5">
    <source>
        <dbReference type="Proteomes" id="UP000799779"/>
    </source>
</evidence>
<feature type="compositionally biased region" description="Low complexity" evidence="2">
    <location>
        <begin position="834"/>
        <end position="845"/>
    </location>
</feature>
<evidence type="ECO:0000313" key="4">
    <source>
        <dbReference type="EMBL" id="KAF1994861.1"/>
    </source>
</evidence>
<feature type="region of interest" description="Disordered" evidence="2">
    <location>
        <begin position="378"/>
        <end position="425"/>
    </location>
</feature>
<feature type="compositionally biased region" description="Basic residues" evidence="2">
    <location>
        <begin position="23"/>
        <end position="32"/>
    </location>
</feature>
<dbReference type="EMBL" id="ML977650">
    <property type="protein sequence ID" value="KAF1994861.1"/>
    <property type="molecule type" value="Genomic_DNA"/>
</dbReference>
<feature type="region of interest" description="Disordered" evidence="2">
    <location>
        <begin position="462"/>
        <end position="481"/>
    </location>
</feature>
<feature type="coiled-coil region" evidence="1">
    <location>
        <begin position="985"/>
        <end position="1047"/>
    </location>
</feature>
<reference evidence="4" key="1">
    <citation type="journal article" date="2020" name="Stud. Mycol.">
        <title>101 Dothideomycetes genomes: a test case for predicting lifestyles and emergence of pathogens.</title>
        <authorList>
            <person name="Haridas S."/>
            <person name="Albert R."/>
            <person name="Binder M."/>
            <person name="Bloem J."/>
            <person name="Labutti K."/>
            <person name="Salamov A."/>
            <person name="Andreopoulos B."/>
            <person name="Baker S."/>
            <person name="Barry K."/>
            <person name="Bills G."/>
            <person name="Bluhm B."/>
            <person name="Cannon C."/>
            <person name="Castanera R."/>
            <person name="Culley D."/>
            <person name="Daum C."/>
            <person name="Ezra D."/>
            <person name="Gonzalez J."/>
            <person name="Henrissat B."/>
            <person name="Kuo A."/>
            <person name="Liang C."/>
            <person name="Lipzen A."/>
            <person name="Lutzoni F."/>
            <person name="Magnuson J."/>
            <person name="Mondo S."/>
            <person name="Nolan M."/>
            <person name="Ohm R."/>
            <person name="Pangilinan J."/>
            <person name="Park H.-J."/>
            <person name="Ramirez L."/>
            <person name="Alfaro M."/>
            <person name="Sun H."/>
            <person name="Tritt A."/>
            <person name="Yoshinaga Y."/>
            <person name="Zwiers L.-H."/>
            <person name="Turgeon B."/>
            <person name="Goodwin S."/>
            <person name="Spatafora J."/>
            <person name="Crous P."/>
            <person name="Grigoriev I."/>
        </authorList>
    </citation>
    <scope>NUCLEOTIDE SEQUENCE</scope>
    <source>
        <strain evidence="4">CBS 123094</strain>
    </source>
</reference>
<dbReference type="OrthoDB" id="3647690at2759"/>
<feature type="compositionally biased region" description="Low complexity" evidence="2">
    <location>
        <begin position="237"/>
        <end position="252"/>
    </location>
</feature>
<dbReference type="InterPro" id="IPR000953">
    <property type="entry name" value="Chromo/chromo_shadow_dom"/>
</dbReference>
<dbReference type="InterPro" id="IPR021006">
    <property type="entry name" value="Hda2/3"/>
</dbReference>
<feature type="region of interest" description="Disordered" evidence="2">
    <location>
        <begin position="1108"/>
        <end position="1148"/>
    </location>
</feature>
<feature type="compositionally biased region" description="Polar residues" evidence="2">
    <location>
        <begin position="322"/>
        <end position="333"/>
    </location>
</feature>
<feature type="compositionally biased region" description="Pro residues" evidence="2">
    <location>
        <begin position="143"/>
        <end position="166"/>
    </location>
</feature>
<accession>A0A6A5W434</accession>
<evidence type="ECO:0000259" key="3">
    <source>
        <dbReference type="PROSITE" id="PS50013"/>
    </source>
</evidence>
<gene>
    <name evidence="4" type="ORF">P154DRAFT_526775</name>
</gene>
<feature type="compositionally biased region" description="Basic residues" evidence="2">
    <location>
        <begin position="1"/>
        <end position="12"/>
    </location>
</feature>
<name>A0A6A5W434_9PLEO</name>
<keyword evidence="1" id="KW-0175">Coiled coil</keyword>
<dbReference type="AlphaFoldDB" id="A0A6A5W434"/>
<feature type="compositionally biased region" description="Low complexity" evidence="2">
    <location>
        <begin position="386"/>
        <end position="395"/>
    </location>
</feature>
<sequence>MARPSSRHRKRQAASDAEDRAGTRAKRRRQKPVYKDHDSTDKEDEAATQAGAGGELWAAKQILQEKASQYLIEWEGVDDSGSPWAPSWEKKSHANRALVHEWEERSRATRTTRPRKAAVIDKRESIPAGNGGQRQQQHSSGSPSPPPPRRPPPLPSPPPPPPPPRLLPQFHTAAVPDPAADPPAAPLTAAVLVTLPPNFNAAEYDRFTPTQSYIPSTPSTQQIPQLLSSTAESEIHQAASTPAATQAQSTAQELPERSHFVTPGSGEPESPPSPSISIPETEPELLSDPIETTSQPGPQREEADVAHSGPSQPTPSQPTHGDSISTNTTTTVDLATEQHAQIVPPDSYHSTQGQSVGSIRPTVEIDTSVEHHKDIATPLSRHDSSQESPIHSQSSLGSSPVARPPPQSLGAIDSLPPPPPHIPTSSNMSMDEFEEGLRKMIEAGKSTPIKPRTRILQALSPATPGAAAASGTRSPSTIPDHAVPRPISTSLRATAHLNNASELEQPVAPVDDAAVPVIEPVPFVTTQVDSNSEAGSADSLLNDEPELLPEEHIVPIVMEGRQRDMYVHELNRKDQVLNRFLEAPQDFSSVGEIEGILQTLKAVELHPDVINSEASSQEVGAQTQAQWDIESAVKFRFLFTLLSELKDQNMHLVLVLREDNDKLFEILEKTCQGRHVNYKIPQKGRAANPADGYGSLLLTIVTRDSGALIQPPTAIVSLDGADAAEIRKKHWSNHPSSTVPLFQLVVPRTVGHIEKYVSSALGPKKRLHTIFATMSQMRAEIGRPINVGTPRSLDAGIAVAQFLIQLQETRANGLPHPEWEIPPIGNIKDVIEYQSQQSPDSVSSPARGSSIKRPLDDDEADADPAKRMRMTPQPRASHFDVEVTHVSDSMPGTATEVSQLQKQLVQRDRDYRQLETAFDQRQNEFEDLRKQHAHTLADCEKSKKSAEQAMRLRDNAQERYAVKCTEVATLRTQLGDQQKLNLASEDEKIAKIAELEAQLQAKTEEAAREKTRANSANETQEYLKDQYAKAQERAIELQTAQDALTSEMQVLRHQASGEVLALKQSFDSRREKEALKQASLLRIENERLKQLLAFKDEEVSKLRAGRGVGVGTRAASVPRSPRVGGPAAQSRATSPVVGNRVSNLRNGR</sequence>
<feature type="region of interest" description="Disordered" evidence="2">
    <location>
        <begin position="209"/>
        <end position="356"/>
    </location>
</feature>
<dbReference type="PROSITE" id="PS50013">
    <property type="entry name" value="CHROMO_2"/>
    <property type="match status" value="1"/>
</dbReference>
<organism evidence="4 5">
    <name type="scientific">Amniculicola lignicola CBS 123094</name>
    <dbReference type="NCBI Taxonomy" id="1392246"/>
    <lineage>
        <taxon>Eukaryota</taxon>
        <taxon>Fungi</taxon>
        <taxon>Dikarya</taxon>
        <taxon>Ascomycota</taxon>
        <taxon>Pezizomycotina</taxon>
        <taxon>Dothideomycetes</taxon>
        <taxon>Pleosporomycetidae</taxon>
        <taxon>Pleosporales</taxon>
        <taxon>Amniculicolaceae</taxon>
        <taxon>Amniculicola</taxon>
    </lineage>
</organism>
<dbReference type="GO" id="GO:0070823">
    <property type="term" value="C:HDA1 complex"/>
    <property type="evidence" value="ECO:0007669"/>
    <property type="project" value="InterPro"/>
</dbReference>
<feature type="region of interest" description="Disordered" evidence="2">
    <location>
        <begin position="834"/>
        <end position="875"/>
    </location>
</feature>
<feature type="compositionally biased region" description="Polar residues" evidence="2">
    <location>
        <begin position="209"/>
        <end position="232"/>
    </location>
</feature>
<dbReference type="Proteomes" id="UP000799779">
    <property type="component" value="Unassembled WGS sequence"/>
</dbReference>
<dbReference type="InterPro" id="IPR038609">
    <property type="entry name" value="HDA1_su2/3_sf"/>
</dbReference>
<feature type="region of interest" description="Disordered" evidence="2">
    <location>
        <begin position="77"/>
        <end position="184"/>
    </location>
</feature>
<dbReference type="Gene3D" id="3.40.50.12360">
    <property type="match status" value="1"/>
</dbReference>
<proteinExistence type="predicted"/>
<keyword evidence="5" id="KW-1185">Reference proteome</keyword>
<protein>
    <recommendedName>
        <fullName evidence="3">Chromo domain-containing protein</fullName>
    </recommendedName>
</protein>
<evidence type="ECO:0000256" key="1">
    <source>
        <dbReference type="SAM" id="Coils"/>
    </source>
</evidence>
<feature type="region of interest" description="Disordered" evidence="2">
    <location>
        <begin position="1"/>
        <end position="52"/>
    </location>
</feature>
<feature type="compositionally biased region" description="Basic and acidic residues" evidence="2">
    <location>
        <begin position="88"/>
        <end position="107"/>
    </location>
</feature>
<evidence type="ECO:0000256" key="2">
    <source>
        <dbReference type="SAM" id="MobiDB-lite"/>
    </source>
</evidence>
<feature type="coiled-coil region" evidence="1">
    <location>
        <begin position="897"/>
        <end position="959"/>
    </location>
</feature>
<feature type="domain" description="Chromo" evidence="3">
    <location>
        <begin position="57"/>
        <end position="114"/>
    </location>
</feature>
<dbReference type="Pfam" id="PF11496">
    <property type="entry name" value="HDA2-3"/>
    <property type="match status" value="1"/>
</dbReference>